<evidence type="ECO:0000256" key="5">
    <source>
        <dbReference type="ARBA" id="ARBA00023242"/>
    </source>
</evidence>
<dbReference type="PANTHER" id="PTHR32096">
    <property type="entry name" value="WRKY TRANSCRIPTION FACTOR 30-RELATED-RELATED"/>
    <property type="match status" value="1"/>
</dbReference>
<dbReference type="GO" id="GO:0005634">
    <property type="term" value="C:nucleus"/>
    <property type="evidence" value="ECO:0007669"/>
    <property type="project" value="UniProtKB-SubCell"/>
</dbReference>
<dbReference type="PROSITE" id="PS50811">
    <property type="entry name" value="WRKY"/>
    <property type="match status" value="1"/>
</dbReference>
<evidence type="ECO:0000256" key="4">
    <source>
        <dbReference type="ARBA" id="ARBA00023163"/>
    </source>
</evidence>
<dbReference type="EMBL" id="JAUJYO010000020">
    <property type="protein sequence ID" value="KAK1285912.1"/>
    <property type="molecule type" value="Genomic_DNA"/>
</dbReference>
<keyword evidence="3" id="KW-0238">DNA-binding</keyword>
<dbReference type="InterPro" id="IPR044810">
    <property type="entry name" value="WRKY_plant"/>
</dbReference>
<dbReference type="SMART" id="SM00774">
    <property type="entry name" value="WRKY"/>
    <property type="match status" value="1"/>
</dbReference>
<dbReference type="SUPFAM" id="SSF118290">
    <property type="entry name" value="WRKY DNA-binding domain"/>
    <property type="match status" value="1"/>
</dbReference>
<evidence type="ECO:0000313" key="9">
    <source>
        <dbReference type="Proteomes" id="UP001180020"/>
    </source>
</evidence>
<feature type="compositionally biased region" description="Low complexity" evidence="6">
    <location>
        <begin position="104"/>
        <end position="115"/>
    </location>
</feature>
<dbReference type="InterPro" id="IPR003657">
    <property type="entry name" value="WRKY_dom"/>
</dbReference>
<dbReference type="GO" id="GO:0000976">
    <property type="term" value="F:transcription cis-regulatory region binding"/>
    <property type="evidence" value="ECO:0007669"/>
    <property type="project" value="TreeGrafter"/>
</dbReference>
<protein>
    <submittedName>
        <fullName evidence="8">WRKY transcription factor 55</fullName>
    </submittedName>
</protein>
<dbReference type="GO" id="GO:0003700">
    <property type="term" value="F:DNA-binding transcription factor activity"/>
    <property type="evidence" value="ECO:0007669"/>
    <property type="project" value="InterPro"/>
</dbReference>
<dbReference type="Gene3D" id="2.20.25.80">
    <property type="entry name" value="WRKY domain"/>
    <property type="match status" value="1"/>
</dbReference>
<comment type="subcellular location">
    <subcellularLocation>
        <location evidence="1">Nucleus</location>
    </subcellularLocation>
</comment>
<evidence type="ECO:0000256" key="1">
    <source>
        <dbReference type="ARBA" id="ARBA00004123"/>
    </source>
</evidence>
<keyword evidence="9" id="KW-1185">Reference proteome</keyword>
<dbReference type="PANTHER" id="PTHR32096:SF146">
    <property type="entry name" value="WRKY TRANSCRIPTION FACTOR 19-RELATED"/>
    <property type="match status" value="1"/>
</dbReference>
<reference evidence="8" key="2">
    <citation type="submission" date="2023-06" db="EMBL/GenBank/DDBJ databases">
        <authorList>
            <person name="Ma L."/>
            <person name="Liu K.-W."/>
            <person name="Li Z."/>
            <person name="Hsiao Y.-Y."/>
            <person name="Qi Y."/>
            <person name="Fu T."/>
            <person name="Tang G."/>
            <person name="Zhang D."/>
            <person name="Sun W.-H."/>
            <person name="Liu D.-K."/>
            <person name="Li Y."/>
            <person name="Chen G.-Z."/>
            <person name="Liu X.-D."/>
            <person name="Liao X.-Y."/>
            <person name="Jiang Y.-T."/>
            <person name="Yu X."/>
            <person name="Hao Y."/>
            <person name="Huang J."/>
            <person name="Zhao X.-W."/>
            <person name="Ke S."/>
            <person name="Chen Y.-Y."/>
            <person name="Wu W.-L."/>
            <person name="Hsu J.-L."/>
            <person name="Lin Y.-F."/>
            <person name="Huang M.-D."/>
            <person name="Li C.-Y."/>
            <person name="Huang L."/>
            <person name="Wang Z.-W."/>
            <person name="Zhao X."/>
            <person name="Zhong W.-Y."/>
            <person name="Peng D.-H."/>
            <person name="Ahmad S."/>
            <person name="Lan S."/>
            <person name="Zhang J.-S."/>
            <person name="Tsai W.-C."/>
            <person name="Van De Peer Y."/>
            <person name="Liu Z.-J."/>
        </authorList>
    </citation>
    <scope>NUCLEOTIDE SEQUENCE</scope>
    <source>
        <strain evidence="8">CP</strain>
        <tissue evidence="8">Leaves</tissue>
    </source>
</reference>
<keyword evidence="4" id="KW-0804">Transcription</keyword>
<dbReference type="Pfam" id="PF03106">
    <property type="entry name" value="WRKY"/>
    <property type="match status" value="1"/>
</dbReference>
<evidence type="ECO:0000259" key="7">
    <source>
        <dbReference type="PROSITE" id="PS50811"/>
    </source>
</evidence>
<evidence type="ECO:0000313" key="8">
    <source>
        <dbReference type="EMBL" id="KAK1285912.1"/>
    </source>
</evidence>
<name>A0AAV9CB30_ACOCL</name>
<organism evidence="8 9">
    <name type="scientific">Acorus calamus</name>
    <name type="common">Sweet flag</name>
    <dbReference type="NCBI Taxonomy" id="4465"/>
    <lineage>
        <taxon>Eukaryota</taxon>
        <taxon>Viridiplantae</taxon>
        <taxon>Streptophyta</taxon>
        <taxon>Embryophyta</taxon>
        <taxon>Tracheophyta</taxon>
        <taxon>Spermatophyta</taxon>
        <taxon>Magnoliopsida</taxon>
        <taxon>Liliopsida</taxon>
        <taxon>Acoraceae</taxon>
        <taxon>Acorus</taxon>
    </lineage>
</organism>
<keyword evidence="5" id="KW-0539">Nucleus</keyword>
<feature type="domain" description="WRKY" evidence="7">
    <location>
        <begin position="147"/>
        <end position="208"/>
    </location>
</feature>
<comment type="caution">
    <text evidence="8">The sequence shown here is derived from an EMBL/GenBank/DDBJ whole genome shotgun (WGS) entry which is preliminary data.</text>
</comment>
<evidence type="ECO:0000256" key="3">
    <source>
        <dbReference type="ARBA" id="ARBA00023125"/>
    </source>
</evidence>
<gene>
    <name evidence="8" type="primary">WRKY55</name>
    <name evidence="8" type="ORF">QJS10_CPB20g00088</name>
</gene>
<dbReference type="Proteomes" id="UP001180020">
    <property type="component" value="Unassembled WGS sequence"/>
</dbReference>
<keyword evidence="2" id="KW-0805">Transcription regulation</keyword>
<dbReference type="AlphaFoldDB" id="A0AAV9CB30"/>
<accession>A0AAV9CB30</accession>
<evidence type="ECO:0000256" key="2">
    <source>
        <dbReference type="ARBA" id="ARBA00023015"/>
    </source>
</evidence>
<reference evidence="8" key="1">
    <citation type="journal article" date="2023" name="Nat. Commun.">
        <title>Diploid and tetraploid genomes of Acorus and the evolution of monocots.</title>
        <authorList>
            <person name="Ma L."/>
            <person name="Liu K.W."/>
            <person name="Li Z."/>
            <person name="Hsiao Y.Y."/>
            <person name="Qi Y."/>
            <person name="Fu T."/>
            <person name="Tang G.D."/>
            <person name="Zhang D."/>
            <person name="Sun W.H."/>
            <person name="Liu D.K."/>
            <person name="Li Y."/>
            <person name="Chen G.Z."/>
            <person name="Liu X.D."/>
            <person name="Liao X.Y."/>
            <person name="Jiang Y.T."/>
            <person name="Yu X."/>
            <person name="Hao Y."/>
            <person name="Huang J."/>
            <person name="Zhao X.W."/>
            <person name="Ke S."/>
            <person name="Chen Y.Y."/>
            <person name="Wu W.L."/>
            <person name="Hsu J.L."/>
            <person name="Lin Y.F."/>
            <person name="Huang M.D."/>
            <person name="Li C.Y."/>
            <person name="Huang L."/>
            <person name="Wang Z.W."/>
            <person name="Zhao X."/>
            <person name="Zhong W.Y."/>
            <person name="Peng D.H."/>
            <person name="Ahmad S."/>
            <person name="Lan S."/>
            <person name="Zhang J.S."/>
            <person name="Tsai W.C."/>
            <person name="Van de Peer Y."/>
            <person name="Liu Z.J."/>
        </authorList>
    </citation>
    <scope>NUCLEOTIDE SEQUENCE</scope>
    <source>
        <strain evidence="8">CP</strain>
    </source>
</reference>
<evidence type="ECO:0000256" key="6">
    <source>
        <dbReference type="SAM" id="MobiDB-lite"/>
    </source>
</evidence>
<feature type="region of interest" description="Disordered" evidence="6">
    <location>
        <begin position="95"/>
        <end position="145"/>
    </location>
</feature>
<sequence length="291" mass="30939">MDETISLILHGCALARDLDSNIASFASQPRLLLASCERISETFRHASDRLSAPPPPTAAAVAHFEAPHNWPGYIQSIGGGGPVGTESEAERVAGTGSSVGMGVSGEMVGPSVRRPGGSRKRKDGGGKQRERVPAPPLRTGGIEIPPDDGYTWRKYGQKDILGSRFPRSYYRCTHKNYGCDAKKQVQRLDEDPNTYEVTYCDPHTCRTSPTPLFIFPGPATAATSTSIQLGMGSWVSMGLDVGREPIGPSAGSGSQHEREVDCPVAALADVMFNSGSSGSSSMEAILGMKTR</sequence>
<feature type="compositionally biased region" description="Basic and acidic residues" evidence="6">
    <location>
        <begin position="123"/>
        <end position="132"/>
    </location>
</feature>
<dbReference type="InterPro" id="IPR036576">
    <property type="entry name" value="WRKY_dom_sf"/>
</dbReference>
<proteinExistence type="predicted"/>